<reference evidence="7 8" key="1">
    <citation type="journal article" date="2023" name="IMA Fungus">
        <title>Comparative genomic study of the Penicillium genus elucidates a diverse pangenome and 15 lateral gene transfer events.</title>
        <authorList>
            <person name="Petersen C."/>
            <person name="Sorensen T."/>
            <person name="Nielsen M.R."/>
            <person name="Sondergaard T.E."/>
            <person name="Sorensen J.L."/>
            <person name="Fitzpatrick D.A."/>
            <person name="Frisvad J.C."/>
            <person name="Nielsen K.L."/>
        </authorList>
    </citation>
    <scope>NUCLEOTIDE SEQUENCE [LARGE SCALE GENOMIC DNA]</scope>
    <source>
        <strain evidence="7 8">IBT 35679</strain>
    </source>
</reference>
<dbReference type="InterPro" id="IPR036770">
    <property type="entry name" value="Ankyrin_rpt-contain_sf"/>
</dbReference>
<dbReference type="PROSITE" id="PS50297">
    <property type="entry name" value="ANK_REP_REGION"/>
    <property type="match status" value="8"/>
</dbReference>
<dbReference type="Pfam" id="PF00023">
    <property type="entry name" value="Ank"/>
    <property type="match status" value="1"/>
</dbReference>
<dbReference type="EMBL" id="JAQIZZ010000001">
    <property type="protein sequence ID" value="KAJ5557060.1"/>
    <property type="molecule type" value="Genomic_DNA"/>
</dbReference>
<dbReference type="PANTHER" id="PTHR24198">
    <property type="entry name" value="ANKYRIN REPEAT AND PROTEIN KINASE DOMAIN-CONTAINING PROTEIN"/>
    <property type="match status" value="1"/>
</dbReference>
<dbReference type="PANTHER" id="PTHR24198:SF165">
    <property type="entry name" value="ANKYRIN REPEAT-CONTAINING PROTEIN-RELATED"/>
    <property type="match status" value="1"/>
</dbReference>
<comment type="caution">
    <text evidence="7">The sequence shown here is derived from an EMBL/GenBank/DDBJ whole genome shotgun (WGS) entry which is preliminary data.</text>
</comment>
<name>A0AAD6GLH1_9EURO</name>
<dbReference type="SMART" id="SM00248">
    <property type="entry name" value="ANK"/>
    <property type="match status" value="10"/>
</dbReference>
<dbReference type="PROSITE" id="PS50088">
    <property type="entry name" value="ANK_REPEAT"/>
    <property type="match status" value="9"/>
</dbReference>
<keyword evidence="5" id="KW-0472">Membrane</keyword>
<dbReference type="InterPro" id="IPR035994">
    <property type="entry name" value="Nucleoside_phosphorylase_sf"/>
</dbReference>
<dbReference type="GO" id="GO:0003824">
    <property type="term" value="F:catalytic activity"/>
    <property type="evidence" value="ECO:0007669"/>
    <property type="project" value="InterPro"/>
</dbReference>
<feature type="repeat" description="ANK" evidence="3">
    <location>
        <begin position="868"/>
        <end position="904"/>
    </location>
</feature>
<dbReference type="Proteomes" id="UP001220324">
    <property type="component" value="Unassembled WGS sequence"/>
</dbReference>
<feature type="transmembrane region" description="Helical" evidence="5">
    <location>
        <begin position="225"/>
        <end position="247"/>
    </location>
</feature>
<protein>
    <recommendedName>
        <fullName evidence="6">GPI inositol-deacylase winged helix domain-containing protein</fullName>
    </recommendedName>
</protein>
<dbReference type="Gene3D" id="3.40.50.1580">
    <property type="entry name" value="Nucleoside phosphorylase domain"/>
    <property type="match status" value="1"/>
</dbReference>
<organism evidence="7 8">
    <name type="scientific">Penicillium frequentans</name>
    <dbReference type="NCBI Taxonomy" id="3151616"/>
    <lineage>
        <taxon>Eukaryota</taxon>
        <taxon>Fungi</taxon>
        <taxon>Dikarya</taxon>
        <taxon>Ascomycota</taxon>
        <taxon>Pezizomycotina</taxon>
        <taxon>Eurotiomycetes</taxon>
        <taxon>Eurotiomycetidae</taxon>
        <taxon>Eurotiales</taxon>
        <taxon>Aspergillaceae</taxon>
        <taxon>Penicillium</taxon>
    </lineage>
</organism>
<feature type="repeat" description="ANK" evidence="3">
    <location>
        <begin position="905"/>
        <end position="937"/>
    </location>
</feature>
<dbReference type="GO" id="GO:0009116">
    <property type="term" value="P:nucleoside metabolic process"/>
    <property type="evidence" value="ECO:0007669"/>
    <property type="project" value="InterPro"/>
</dbReference>
<evidence type="ECO:0000313" key="8">
    <source>
        <dbReference type="Proteomes" id="UP001220324"/>
    </source>
</evidence>
<keyword evidence="8" id="KW-1185">Reference proteome</keyword>
<feature type="region of interest" description="Disordered" evidence="4">
    <location>
        <begin position="1"/>
        <end position="25"/>
    </location>
</feature>
<dbReference type="Pfam" id="PF22939">
    <property type="entry name" value="WHD_GPIID"/>
    <property type="match status" value="1"/>
</dbReference>
<dbReference type="SUPFAM" id="SSF48403">
    <property type="entry name" value="Ankyrin repeat"/>
    <property type="match status" value="1"/>
</dbReference>
<keyword evidence="5" id="KW-1133">Transmembrane helix</keyword>
<feature type="repeat" description="ANK" evidence="3">
    <location>
        <begin position="702"/>
        <end position="734"/>
    </location>
</feature>
<dbReference type="SUPFAM" id="SSF53167">
    <property type="entry name" value="Purine and uridine phosphorylases"/>
    <property type="match status" value="1"/>
</dbReference>
<evidence type="ECO:0000256" key="2">
    <source>
        <dbReference type="ARBA" id="ARBA00023043"/>
    </source>
</evidence>
<gene>
    <name evidence="7" type="ORF">N7494_000975</name>
</gene>
<evidence type="ECO:0000256" key="4">
    <source>
        <dbReference type="SAM" id="MobiDB-lite"/>
    </source>
</evidence>
<keyword evidence="2 3" id="KW-0040">ANK repeat</keyword>
<feature type="domain" description="GPI inositol-deacylase winged helix" evidence="6">
    <location>
        <begin position="405"/>
        <end position="480"/>
    </location>
</feature>
<keyword evidence="5" id="KW-0812">Transmembrane</keyword>
<evidence type="ECO:0000256" key="3">
    <source>
        <dbReference type="PROSITE-ProRule" id="PRU00023"/>
    </source>
</evidence>
<dbReference type="PRINTS" id="PR01415">
    <property type="entry name" value="ANKYRIN"/>
</dbReference>
<evidence type="ECO:0000256" key="5">
    <source>
        <dbReference type="SAM" id="Phobius"/>
    </source>
</evidence>
<dbReference type="Gene3D" id="1.25.40.20">
    <property type="entry name" value="Ankyrin repeat-containing domain"/>
    <property type="match status" value="1"/>
</dbReference>
<dbReference type="AlphaFoldDB" id="A0AAD6GLH1"/>
<feature type="repeat" description="ANK" evidence="3">
    <location>
        <begin position="834"/>
        <end position="866"/>
    </location>
</feature>
<sequence length="983" mass="109605">MLTPSGRTGDEKRTDPSTTNNGKPLTHNDYTVGWVCALSKEQTAATAMLSEIHPPLLKPSTDHNVYTLGSIAGHNVVITCLPSGDYGLVPASTVAKRMIDTFPNIKVGLMVGIGGGVPSAKVQLGDVVVSSPIGQYAGVVQYDRGKDTVDGFERTGSLNRPPTVLLTALQFLKTKHDLEGPQISEILREVEERYPRLISSGYTRSDSLEDPLFAPQPETYGRWKAMFIFVYVFLVNAFWHLIVASLYTRIFVVVDALDECQRARGCRSRFLSHIFALQDAFSINFFATSRPIPEIEETFEDCLQKHIIAPEEDIRNFLHSEIHMPQMPKLIQRDNDLQKEISTQIVDLADGIFLLAQLHINSLVGSTTRREIRNALKAIPKGTDGYDYAYNEAIMRIKCQPPLSRRRARKALSWLTCATRQLSIPELEHALATEGDDSEFDMDNITAYDEILSVCAGLVTVDEESNVIRLVHYTVQEYLERTQGHWFPEDDENNPVRYANPETYITRISLTYMSFASFEEQELRSWEDIEDRLESNRLYGYSAQNWGHHARKASSILPEIMKFLNCGTNFEASSHLLWYEDRHFQDFKETHMTGLHMASYFGILDAVDLLLQRLKVPETSAGHQLYKICDLESRDRDGQTPFVWAARNGYLAVVRRLFDEGANMDANSEDSLTPLSWSSANGHDMVVKFLLNKGADREYKSGGQTPLLWAADNGHTAVVKELLQKGVELETIDEFGQTPLIMAATKGHLAISELLLAKGASPELTNDGIPPIIWAAGSGHKEVVELLLAQGVSIECRDGDWGHTPLARAANQGKKAVVQLLLEKGADIESKGEDGLTPLLWAAWEGHEAVVKLLLDYNADIEVKDERYNRTALAWAAREAKTPVNEAVVQLLIDRGADIESKSDNGQTVLEVAAERGKKGVVKLLLDNGAVARLGDGDGDEKLLLSTANENKEQLVELLMSIHGKDTRSAMYQFCLHNDQLPR</sequence>
<proteinExistence type="predicted"/>
<feature type="repeat" description="ANK" evidence="3">
    <location>
        <begin position="637"/>
        <end position="669"/>
    </location>
</feature>
<evidence type="ECO:0000313" key="7">
    <source>
        <dbReference type="EMBL" id="KAJ5557060.1"/>
    </source>
</evidence>
<feature type="repeat" description="ANK" evidence="3">
    <location>
        <begin position="801"/>
        <end position="833"/>
    </location>
</feature>
<dbReference type="InterPro" id="IPR002110">
    <property type="entry name" value="Ankyrin_rpt"/>
</dbReference>
<keyword evidence="1" id="KW-0677">Repeat</keyword>
<feature type="repeat" description="ANK" evidence="3">
    <location>
        <begin position="767"/>
        <end position="799"/>
    </location>
</feature>
<evidence type="ECO:0000259" key="6">
    <source>
        <dbReference type="Pfam" id="PF22939"/>
    </source>
</evidence>
<accession>A0AAD6GLH1</accession>
<dbReference type="Pfam" id="PF12796">
    <property type="entry name" value="Ank_2"/>
    <property type="match status" value="3"/>
</dbReference>
<feature type="repeat" description="ANK" evidence="3">
    <location>
        <begin position="670"/>
        <end position="702"/>
    </location>
</feature>
<feature type="repeat" description="ANK" evidence="3">
    <location>
        <begin position="735"/>
        <end position="767"/>
    </location>
</feature>
<dbReference type="InterPro" id="IPR054471">
    <property type="entry name" value="GPIID_WHD"/>
</dbReference>
<evidence type="ECO:0000256" key="1">
    <source>
        <dbReference type="ARBA" id="ARBA00022737"/>
    </source>
</evidence>